<evidence type="ECO:0000256" key="2">
    <source>
        <dbReference type="ARBA" id="ARBA00022840"/>
    </source>
</evidence>
<dbReference type="Pfam" id="PF04068">
    <property type="entry name" value="Fer4_RLI"/>
    <property type="match status" value="1"/>
</dbReference>
<gene>
    <name evidence="6" type="ORF">VTJ83DRAFT_2151</name>
</gene>
<proteinExistence type="predicted"/>
<keyword evidence="2" id="KW-0067">ATP-binding</keyword>
<dbReference type="Gene3D" id="3.40.50.300">
    <property type="entry name" value="P-loop containing nucleotide triphosphate hydrolases"/>
    <property type="match status" value="2"/>
</dbReference>
<evidence type="ECO:0000313" key="6">
    <source>
        <dbReference type="EMBL" id="KAL2269967.1"/>
    </source>
</evidence>
<dbReference type="InterPro" id="IPR013283">
    <property type="entry name" value="RLI1"/>
</dbReference>
<evidence type="ECO:0008006" key="8">
    <source>
        <dbReference type="Google" id="ProtNLM"/>
    </source>
</evidence>
<dbReference type="PROSITE" id="PS51379">
    <property type="entry name" value="4FE4S_FER_2"/>
    <property type="match status" value="1"/>
</dbReference>
<dbReference type="SUPFAM" id="SSF52540">
    <property type="entry name" value="P-loop containing nucleoside triphosphate hydrolases"/>
    <property type="match status" value="2"/>
</dbReference>
<feature type="compositionally biased region" description="Basic and acidic residues" evidence="3">
    <location>
        <begin position="725"/>
        <end position="740"/>
    </location>
</feature>
<feature type="domain" description="ABC transporter" evidence="4">
    <location>
        <begin position="70"/>
        <end position="318"/>
    </location>
</feature>
<dbReference type="RefSeq" id="XP_070868691.1">
    <property type="nucleotide sequence ID" value="XM_071008390.1"/>
</dbReference>
<dbReference type="Proteomes" id="UP001600064">
    <property type="component" value="Unassembled WGS sequence"/>
</dbReference>
<keyword evidence="1" id="KW-0547">Nucleotide-binding</keyword>
<dbReference type="InterPro" id="IPR017896">
    <property type="entry name" value="4Fe4S_Fe-S-bd"/>
</dbReference>
<dbReference type="NCBIfam" id="NF009945">
    <property type="entry name" value="PRK13409.1"/>
    <property type="match status" value="1"/>
</dbReference>
<dbReference type="PROSITE" id="PS00211">
    <property type="entry name" value="ABC_TRANSPORTER_1"/>
    <property type="match status" value="1"/>
</dbReference>
<dbReference type="InterPro" id="IPR017871">
    <property type="entry name" value="ABC_transporter-like_CS"/>
</dbReference>
<keyword evidence="7" id="KW-1185">Reference proteome</keyword>
<dbReference type="Pfam" id="PF00037">
    <property type="entry name" value="Fer4"/>
    <property type="match status" value="1"/>
</dbReference>
<dbReference type="SUPFAM" id="SSF54862">
    <property type="entry name" value="4Fe-4S ferredoxins"/>
    <property type="match status" value="1"/>
</dbReference>
<feature type="compositionally biased region" description="Polar residues" evidence="3">
    <location>
        <begin position="582"/>
        <end position="597"/>
    </location>
</feature>
<feature type="region of interest" description="Disordered" evidence="3">
    <location>
        <begin position="573"/>
        <end position="666"/>
    </location>
</feature>
<accession>A0ABR4DI81</accession>
<comment type="caution">
    <text evidence="6">The sequence shown here is derived from an EMBL/GenBank/DDBJ whole genome shotgun (WGS) entry which is preliminary data.</text>
</comment>
<dbReference type="SMART" id="SM00382">
    <property type="entry name" value="AAA"/>
    <property type="match status" value="2"/>
</dbReference>
<dbReference type="PROSITE" id="PS50893">
    <property type="entry name" value="ABC_TRANSPORTER_2"/>
    <property type="match status" value="2"/>
</dbReference>
<dbReference type="Pfam" id="PF00005">
    <property type="entry name" value="ABC_tran"/>
    <property type="match status" value="2"/>
</dbReference>
<protein>
    <recommendedName>
        <fullName evidence="8">Translation initiation factor RLI1</fullName>
    </recommendedName>
</protein>
<evidence type="ECO:0000256" key="3">
    <source>
        <dbReference type="SAM" id="MobiDB-lite"/>
    </source>
</evidence>
<reference evidence="6 7" key="1">
    <citation type="journal article" date="2024" name="Commun. Biol.">
        <title>Comparative genomic analysis of thermophilic fungi reveals convergent evolutionary adaptations and gene losses.</title>
        <authorList>
            <person name="Steindorff A.S."/>
            <person name="Aguilar-Pontes M.V."/>
            <person name="Robinson A.J."/>
            <person name="Andreopoulos B."/>
            <person name="LaButti K."/>
            <person name="Kuo A."/>
            <person name="Mondo S."/>
            <person name="Riley R."/>
            <person name="Otillar R."/>
            <person name="Haridas S."/>
            <person name="Lipzen A."/>
            <person name="Grimwood J."/>
            <person name="Schmutz J."/>
            <person name="Clum A."/>
            <person name="Reid I.D."/>
            <person name="Moisan M.C."/>
            <person name="Butler G."/>
            <person name="Nguyen T.T.M."/>
            <person name="Dewar K."/>
            <person name="Conant G."/>
            <person name="Drula E."/>
            <person name="Henrissat B."/>
            <person name="Hansel C."/>
            <person name="Singer S."/>
            <person name="Hutchinson M.I."/>
            <person name="de Vries R.P."/>
            <person name="Natvig D.O."/>
            <person name="Powell A.J."/>
            <person name="Tsang A."/>
            <person name="Grigoriev I.V."/>
        </authorList>
    </citation>
    <scope>NUCLEOTIDE SEQUENCE [LARGE SCALE GENOMIC DNA]</scope>
    <source>
        <strain evidence="6 7">ATCC 22073</strain>
    </source>
</reference>
<dbReference type="InterPro" id="IPR007209">
    <property type="entry name" value="RNaseL-inhib-like_metal-bd_dom"/>
</dbReference>
<evidence type="ECO:0000256" key="1">
    <source>
        <dbReference type="ARBA" id="ARBA00022741"/>
    </source>
</evidence>
<dbReference type="CDD" id="cd03236">
    <property type="entry name" value="ABC_RNaseL_inhibitor_domain1"/>
    <property type="match status" value="1"/>
</dbReference>
<name>A0ABR4DI81_9PEZI</name>
<feature type="domain" description="ABC transporter" evidence="4">
    <location>
        <begin position="327"/>
        <end position="565"/>
    </location>
</feature>
<dbReference type="GeneID" id="98123034"/>
<evidence type="ECO:0000259" key="5">
    <source>
        <dbReference type="PROSITE" id="PS51379"/>
    </source>
</evidence>
<dbReference type="InterPro" id="IPR034348">
    <property type="entry name" value="RLI_dom_1"/>
</dbReference>
<dbReference type="InterPro" id="IPR027417">
    <property type="entry name" value="P-loop_NTPase"/>
</dbReference>
<feature type="region of interest" description="Disordered" evidence="3">
    <location>
        <begin position="711"/>
        <end position="740"/>
    </location>
</feature>
<dbReference type="InterPro" id="IPR003439">
    <property type="entry name" value="ABC_transporter-like_ATP-bd"/>
</dbReference>
<dbReference type="PANTHER" id="PTHR19248">
    <property type="entry name" value="ATP-BINDING TRANSPORT PROTEIN-RELATED"/>
    <property type="match status" value="1"/>
</dbReference>
<dbReference type="PRINTS" id="PR01868">
    <property type="entry name" value="ABCEFAMILY"/>
</dbReference>
<dbReference type="EMBL" id="JAZGUE010000002">
    <property type="protein sequence ID" value="KAL2269967.1"/>
    <property type="molecule type" value="Genomic_DNA"/>
</dbReference>
<sequence>MADKLTRVAIVNSDKCKPKKCRQECKKSCPVVRSGKLCIEVSPESRISFISEQLCIGCGICPKRCPFGAITIINLPTNLESQITHRYSANSFKLHRLPMPRPGNVLGLVGTNGIGKSTALKILSGKLKPNLGRYDNPPDWEDVIKYFRGSELQNYFTKLLEDDLKAVVKPQYVDQIPRAIRTPDKSVKTLIEGRVTMENLDEVLDTLELRHIYDRDVTHLSGGELQRFAIGTVCVQKADVYMFDEPSSYLDVKQRLSAARIIRSLLRPDDYVIVVEHDLSVLDYLSDYVCVLYGQPAVYGVVTLPYSVREGINIFLDGHIPTENLRFREESLTFRIAEGTEDFVAEHTRAFRYPTMEKTLGNFKLRVDAGSFSDSEIIVMMGENGTGKTTFCRLLAGVLKPDGTQKVPEMKISMKPQTITPKFEGTVRQLFFKKIRAAFLSPQFQTDVVKPLKLDDFIDQEVKNLSGGELQRVAIVLALGMPADIYVIDEPSAYLDSEQRIVASRVIKRFIMHAKKTAFIVEHDFIMATYLADRVIVFDGQPGINAHANKPESLLTGCNTFLKNLDVTFRRDPTNYRPRINKLNSQLDQEQKLSGNYSPRRALEKGTAKDTHHQHDRRVPRGDHHDASDSGVLGVQKGGGASCKNRPGGRDGAASDDGSAMSEDDDPDILAPAASLSPVAWSYRRCCVFSLALPGWFRLVALPLLRKTDERKRKEETRKVGGLKEMGDDLWRQGEDRHPR</sequence>
<evidence type="ECO:0000259" key="4">
    <source>
        <dbReference type="PROSITE" id="PS50893"/>
    </source>
</evidence>
<feature type="compositionally biased region" description="Basic and acidic residues" evidence="3">
    <location>
        <begin position="601"/>
        <end position="628"/>
    </location>
</feature>
<organism evidence="6 7">
    <name type="scientific">Remersonia thermophila</name>
    <dbReference type="NCBI Taxonomy" id="72144"/>
    <lineage>
        <taxon>Eukaryota</taxon>
        <taxon>Fungi</taxon>
        <taxon>Dikarya</taxon>
        <taxon>Ascomycota</taxon>
        <taxon>Pezizomycotina</taxon>
        <taxon>Sordariomycetes</taxon>
        <taxon>Sordariomycetidae</taxon>
        <taxon>Sordariales</taxon>
        <taxon>Sordariales incertae sedis</taxon>
        <taxon>Remersonia</taxon>
    </lineage>
</organism>
<feature type="domain" description="4Fe-4S ferredoxin-type" evidence="5">
    <location>
        <begin position="46"/>
        <end position="75"/>
    </location>
</feature>
<dbReference type="InterPro" id="IPR003593">
    <property type="entry name" value="AAA+_ATPase"/>
</dbReference>
<evidence type="ECO:0000313" key="7">
    <source>
        <dbReference type="Proteomes" id="UP001600064"/>
    </source>
</evidence>